<comment type="similarity">
    <text evidence="1">Belongs to the peptidase U62 family.</text>
</comment>
<dbReference type="InterPro" id="IPR002510">
    <property type="entry name" value="Metalloprtase-TldD/E_N"/>
</dbReference>
<feature type="domain" description="Metalloprotease TldD/E C-terminal" evidence="3">
    <location>
        <begin position="227"/>
        <end position="430"/>
    </location>
</feature>
<dbReference type="PANTHER" id="PTHR43421">
    <property type="entry name" value="METALLOPROTEASE PMBA"/>
    <property type="match status" value="1"/>
</dbReference>
<dbReference type="Pfam" id="PF19289">
    <property type="entry name" value="PmbA_TldD_3rd"/>
    <property type="match status" value="1"/>
</dbReference>
<dbReference type="SUPFAM" id="SSF111283">
    <property type="entry name" value="Putative modulator of DNA gyrase, PmbA/TldD"/>
    <property type="match status" value="1"/>
</dbReference>
<evidence type="ECO:0000259" key="2">
    <source>
        <dbReference type="Pfam" id="PF01523"/>
    </source>
</evidence>
<gene>
    <name evidence="4" type="ORF">LJD61_04905</name>
</gene>
<dbReference type="Pfam" id="PF01523">
    <property type="entry name" value="PmbA_TldD_1st"/>
    <property type="match status" value="1"/>
</dbReference>
<accession>A0ABT1NC95</accession>
<evidence type="ECO:0000256" key="1">
    <source>
        <dbReference type="ARBA" id="ARBA00005836"/>
    </source>
</evidence>
<dbReference type="InterPro" id="IPR035068">
    <property type="entry name" value="TldD/PmbA_N"/>
</dbReference>
<dbReference type="InterPro" id="IPR047657">
    <property type="entry name" value="PmbA"/>
</dbReference>
<proteinExistence type="inferred from homology"/>
<dbReference type="InterPro" id="IPR045569">
    <property type="entry name" value="Metalloprtase-TldD/E_C"/>
</dbReference>
<dbReference type="InterPro" id="IPR036059">
    <property type="entry name" value="TldD/PmbA_sf"/>
</dbReference>
<comment type="caution">
    <text evidence="4">The sequence shown here is derived from an EMBL/GenBank/DDBJ whole genome shotgun (WGS) entry which is preliminary data.</text>
</comment>
<sequence>MENKKLADYCINSLREAGIDKAEFYLTTSKKYELNTAGDELSLMRTTFDTNVNITAIKNGKKGVISLNKTDEESLKDAIDNVIEISNDSEEDAANDISPMQPVKSFSRGECEPDLDKMYIRLKNYLTEIKTSYPKISLMESYLDFTHRCDYYANSNGVELSSAKGNYSFQTMFSSKDGERSSSFNYTSFSADDIDRELLDCASIKLLIQQSVEQLCTKPLEGKFIGDVVIAPDCLEAMIEMYLGVYLRDMALISGTSALKDKIGRKVTSEKLTLHSNPVSDEISSGYFITPDGFEAKNMTIIDKGILETFMLSLYGANKTSGDRALNPGGAYVVDQGDKSLDEILKSIKKGILVVRFSGGNPSRSGDFSGVAKNSYYIEDGEIKYPVSETMISGNLYEMFNNITDISKERIDYGRAILPWIAASGVTISGK</sequence>
<evidence type="ECO:0000313" key="5">
    <source>
        <dbReference type="Proteomes" id="UP001651880"/>
    </source>
</evidence>
<feature type="domain" description="Metalloprotease TldD/E N-terminal" evidence="2">
    <location>
        <begin position="22"/>
        <end position="85"/>
    </location>
</feature>
<dbReference type="PANTHER" id="PTHR43421:SF1">
    <property type="entry name" value="METALLOPROTEASE PMBA"/>
    <property type="match status" value="1"/>
</dbReference>
<keyword evidence="5" id="KW-1185">Reference proteome</keyword>
<evidence type="ECO:0000259" key="3">
    <source>
        <dbReference type="Pfam" id="PF19289"/>
    </source>
</evidence>
<organism evidence="4 5">
    <name type="scientific">Lutispora saccharofermentans</name>
    <dbReference type="NCBI Taxonomy" id="3024236"/>
    <lineage>
        <taxon>Bacteria</taxon>
        <taxon>Bacillati</taxon>
        <taxon>Bacillota</taxon>
        <taxon>Clostridia</taxon>
        <taxon>Lutisporales</taxon>
        <taxon>Lutisporaceae</taxon>
        <taxon>Lutispora</taxon>
    </lineage>
</organism>
<name>A0ABT1NC95_9FIRM</name>
<reference evidence="4 5" key="1">
    <citation type="submission" date="2021-10" db="EMBL/GenBank/DDBJ databases">
        <title>Lutispora strain m25 sp. nov., a thermophilic, non-spore-forming bacterium isolated from a lab-scale methanogenic bioreactor digesting anaerobic sludge.</title>
        <authorList>
            <person name="El Houari A."/>
            <person name="Mcdonald J."/>
        </authorList>
    </citation>
    <scope>NUCLEOTIDE SEQUENCE [LARGE SCALE GENOMIC DNA]</scope>
    <source>
        <strain evidence="5">m25</strain>
    </source>
</reference>
<dbReference type="Gene3D" id="3.30.2290.10">
    <property type="entry name" value="PmbA/TldD superfamily"/>
    <property type="match status" value="1"/>
</dbReference>
<dbReference type="Proteomes" id="UP001651880">
    <property type="component" value="Unassembled WGS sequence"/>
</dbReference>
<dbReference type="RefSeq" id="WP_255226399.1">
    <property type="nucleotide sequence ID" value="NZ_JAJEKE010000002.1"/>
</dbReference>
<protein>
    <submittedName>
        <fullName evidence="4">TldD/PmbA family protein</fullName>
    </submittedName>
</protein>
<dbReference type="EMBL" id="JAJEKE010000002">
    <property type="protein sequence ID" value="MCQ1528885.1"/>
    <property type="molecule type" value="Genomic_DNA"/>
</dbReference>
<evidence type="ECO:0000313" key="4">
    <source>
        <dbReference type="EMBL" id="MCQ1528885.1"/>
    </source>
</evidence>